<feature type="region of interest" description="Disordered" evidence="1">
    <location>
        <begin position="1"/>
        <end position="21"/>
    </location>
</feature>
<reference evidence="2 3" key="1">
    <citation type="submission" date="2016-08" db="EMBL/GenBank/DDBJ databases">
        <title>A Parts List for Fungal Cellulosomes Revealed by Comparative Genomics.</title>
        <authorList>
            <consortium name="DOE Joint Genome Institute"/>
            <person name="Haitjema C.H."/>
            <person name="Gilmore S.P."/>
            <person name="Henske J.K."/>
            <person name="Solomon K.V."/>
            <person name="De Groot R."/>
            <person name="Kuo A."/>
            <person name="Mondo S.J."/>
            <person name="Salamov A.A."/>
            <person name="Labutti K."/>
            <person name="Zhao Z."/>
            <person name="Chiniquy J."/>
            <person name="Barry K."/>
            <person name="Brewer H.M."/>
            <person name="Purvine S.O."/>
            <person name="Wright A.T."/>
            <person name="Boxma B."/>
            <person name="Van Alen T."/>
            <person name="Hackstein J.H."/>
            <person name="Baker S.E."/>
            <person name="Grigoriev I.V."/>
            <person name="O'Malley M.A."/>
        </authorList>
    </citation>
    <scope>NUCLEOTIDE SEQUENCE [LARGE SCALE GENOMIC DNA]</scope>
    <source>
        <strain evidence="2 3">S4</strain>
    </source>
</reference>
<feature type="compositionally biased region" description="Polar residues" evidence="1">
    <location>
        <begin position="1326"/>
        <end position="1342"/>
    </location>
</feature>
<feature type="compositionally biased region" description="Polar residues" evidence="1">
    <location>
        <begin position="997"/>
        <end position="1009"/>
    </location>
</feature>
<dbReference type="OrthoDB" id="10572269at2759"/>
<feature type="region of interest" description="Disordered" evidence="1">
    <location>
        <begin position="1117"/>
        <end position="1198"/>
    </location>
</feature>
<feature type="region of interest" description="Disordered" evidence="1">
    <location>
        <begin position="704"/>
        <end position="735"/>
    </location>
</feature>
<feature type="region of interest" description="Disordered" evidence="1">
    <location>
        <begin position="1620"/>
        <end position="1646"/>
    </location>
</feature>
<feature type="compositionally biased region" description="Polar residues" evidence="1">
    <location>
        <begin position="1117"/>
        <end position="1128"/>
    </location>
</feature>
<feature type="compositionally biased region" description="Basic and acidic residues" evidence="1">
    <location>
        <begin position="99"/>
        <end position="112"/>
    </location>
</feature>
<feature type="compositionally biased region" description="Polar residues" evidence="1">
    <location>
        <begin position="1285"/>
        <end position="1314"/>
    </location>
</feature>
<feature type="compositionally biased region" description="Polar residues" evidence="1">
    <location>
        <begin position="719"/>
        <end position="735"/>
    </location>
</feature>
<feature type="region of interest" description="Disordered" evidence="1">
    <location>
        <begin position="324"/>
        <end position="345"/>
    </location>
</feature>
<feature type="region of interest" description="Disordered" evidence="1">
    <location>
        <begin position="1267"/>
        <end position="1345"/>
    </location>
</feature>
<evidence type="ECO:0000313" key="2">
    <source>
        <dbReference type="EMBL" id="ORX72552.1"/>
    </source>
</evidence>
<feature type="region of interest" description="Disordered" evidence="1">
    <location>
        <begin position="90"/>
        <end position="176"/>
    </location>
</feature>
<reference evidence="2 3" key="2">
    <citation type="submission" date="2016-08" db="EMBL/GenBank/DDBJ databases">
        <title>Pervasive Adenine N6-methylation of Active Genes in Fungi.</title>
        <authorList>
            <consortium name="DOE Joint Genome Institute"/>
            <person name="Mondo S.J."/>
            <person name="Dannebaum R.O."/>
            <person name="Kuo R.C."/>
            <person name="Labutti K."/>
            <person name="Haridas S."/>
            <person name="Kuo A."/>
            <person name="Salamov A."/>
            <person name="Ahrendt S.R."/>
            <person name="Lipzen A."/>
            <person name="Sullivan W."/>
            <person name="Andreopoulos W.B."/>
            <person name="Clum A."/>
            <person name="Lindquist E."/>
            <person name="Daum C."/>
            <person name="Ramamoorthy G.K."/>
            <person name="Gryganskyi A."/>
            <person name="Culley D."/>
            <person name="Magnuson J.K."/>
            <person name="James T.Y."/>
            <person name="O'Malley M.A."/>
            <person name="Stajich J.E."/>
            <person name="Spatafora J.W."/>
            <person name="Visel A."/>
            <person name="Grigoriev I.V."/>
        </authorList>
    </citation>
    <scope>NUCLEOTIDE SEQUENCE [LARGE SCALE GENOMIC DNA]</scope>
    <source>
        <strain evidence="2 3">S4</strain>
    </source>
</reference>
<dbReference type="Proteomes" id="UP000193944">
    <property type="component" value="Unassembled WGS sequence"/>
</dbReference>
<name>A0A1Y1WGF2_9FUNG</name>
<feature type="compositionally biased region" description="Basic residues" evidence="1">
    <location>
        <begin position="378"/>
        <end position="388"/>
    </location>
</feature>
<gene>
    <name evidence="2" type="ORF">BCR32DRAFT_272256</name>
</gene>
<sequence>MTDQNENSDVTVDPQLNPNANNISFNFSGEISSPDVAGNQIRLNNHLLLKSKSESVNIDSYKRVDSVNTLKKKKKKFTWAKVQNVIRKTFHSKKKHSKYKIEESEEKFRRSSEGQIISSAEYQNEEEGNSENKENRNNNKNNKASKLNGHDNTNNNNQTNENRSNSNIYHENSSNNKQFYQRKSMVTGINSQELMNSRTDVRSSIERLHPSFEIKSLLEKDTSEEFYKSICGNYYRYDSDESSESLYSDIEVELDIDRPRTHHHKKQISMSYPSVSEGQSTISISLEKRSTDIGLLFGGSPIEEEDNKETFSIVDDKVKENEESCKENCEHHSPSTDENNNDINANNKGKIIIERSDTTTTMTMAASNSISYEMNSNKKNRNSRHNSHKNRESVSLSEKTKNAEDNSSPEYLNVNKPLLHKEYSSDGDVTDHEVNSSMAVSNYGFSEREIKSLANQSKTANSSEVSFEQIVNNHESNNRSKKENTLYKHLIKNVRNQNPSEEVSNDSIINIGICNSDHNITINENSSKTDIYNIKKDFSERVNITQIGEDDDDKESLKTASIEDCTSQVLIDEEEEELDTFDDQKNSLLLNANTNLNINKNDNNTSNIPSINIDNIDEVQVIEGELNRRYEEDLDCIIEEKEKGDVINNTVKELEGGDSNVSNNTNNSVFNEIMNNSNNNNFRPMGRYLQANISVPDNLNISSNEYDKSNSYRGHKKTNSYSYNPNESNDIKNPQPSNMNALSVTGFSNISGSYSYSGNLFGTYRSDTSDKFSDKVNKYYSLKNEGKSNSLKIRNSTRDLYNTYKKSEPRSRLDRSLNSSISKRSKKPLNIQFMAKYYKDDNNGNGSEDKESTSDADISSGLTAKEFAKLAGINILYDDDEKEEMANLQKQGFTQPPPDTHQPLDLSIFIPPSRTELTRLHNTEGTPSHHQTMPSLERSGETESYRKVVQTTQPIISRTKLAEKEITTITQSTVSAKGRTFEVSYSSNTEYGDKSKSSTINNQTSKVRNSKTEPNIHNEYTRTISRNSSCESNKLAGNIKSSNSVRSTTPSVSIVHGGPSEEMCRSILEKANPVIKIERETRFFDSPMSDMDHCSNDNASIERIKLGETQTRPMNMSHLSSCFDSNSDPQRKASPIISAQIPVTSTTTNNNNSNNDNNNNSASTSLSRTTSDCNIPISDTLTDNKKINTNNNDSTNTNSDVKVITYNRPFLSNNTKVIFFKSKRNNYVNLQSTSIDGNKHRQFYKKRFEIRENRYKLNGFENKPVESVAEVNEEEEEELNDKSNRTSPTVPSNNANVSSTPDTIQSSLNKSHIMSGTSGLTTSTSNKSHTVVTMSSSSDNNQTVITTTKTTPNHHIFITTKTITPNSNGQFNGLIIDTNRSSSDSIPNSPITSTASGNLNSAYYTNINNININNINNINTKGGDDIMDTTNNSSITNDGNSSSFRNSIQSSTSVNTTVLKNNNYNDTISFGGINFNNSNENIQLNNCSKNLSSCDIPDLQFVGTPKKLRTVSVSNPNNTKLYDIPNHRISTSNFDIDFSKNNNNIVEFFPNNQKISNNSSTIVETSSSSVRPIMISTPNSIKVSNVDFGNTNIGLTNLAMIASPLSDVSNSAFSDNNLMSPVSMPNQRTTRLPTSPSLSIVSPTNTQQQSIGAGIVKHPKSLYIPQYSRNTQTYKNLNNGNISISSVTTSEETKGRFQIEKSEEKTITTIPNLSIKSNPDSVDNIPMSLVTTTPASPSTIPAAISTTKIQSKSNNYCNDSSNDVRFNKENPPGLLSNSLSNSNSGSLLTIGTPKSSRRFSININASNSSGLLKDIENSPDKRRHSMASEKHSFINNKLSHLQTIFVSSCDNILRKSNFIDHNKHDFECKKEHSSCNSFKDSNLPNDKKIINNNEDIHSSSSTPGVSKKKEIVKGRFTIIRDS</sequence>
<feature type="region of interest" description="Disordered" evidence="1">
    <location>
        <begin position="922"/>
        <end position="947"/>
    </location>
</feature>
<accession>A0A1Y1WGF2</accession>
<feature type="region of interest" description="Disordered" evidence="1">
    <location>
        <begin position="987"/>
        <end position="1011"/>
    </location>
</feature>
<evidence type="ECO:0000256" key="1">
    <source>
        <dbReference type="SAM" id="MobiDB-lite"/>
    </source>
</evidence>
<comment type="caution">
    <text evidence="2">The sequence shown here is derived from an EMBL/GenBank/DDBJ whole genome shotgun (WGS) entry which is preliminary data.</text>
</comment>
<dbReference type="EMBL" id="MCFG01000395">
    <property type="protein sequence ID" value="ORX72552.1"/>
    <property type="molecule type" value="Genomic_DNA"/>
</dbReference>
<evidence type="ECO:0000313" key="3">
    <source>
        <dbReference type="Proteomes" id="UP000193944"/>
    </source>
</evidence>
<feature type="compositionally biased region" description="Low complexity" evidence="1">
    <location>
        <begin position="1315"/>
        <end position="1325"/>
    </location>
</feature>
<feature type="region of interest" description="Disordered" evidence="1">
    <location>
        <begin position="370"/>
        <end position="413"/>
    </location>
</feature>
<feature type="compositionally biased region" description="Low complexity" evidence="1">
    <location>
        <begin position="1187"/>
        <end position="1198"/>
    </location>
</feature>
<proteinExistence type="predicted"/>
<keyword evidence="3" id="KW-1185">Reference proteome</keyword>
<feature type="compositionally biased region" description="Low complexity" evidence="1">
    <location>
        <begin position="152"/>
        <end position="167"/>
    </location>
</feature>
<feature type="compositionally biased region" description="Low complexity" evidence="1">
    <location>
        <begin position="1144"/>
        <end position="1171"/>
    </location>
</feature>
<dbReference type="STRING" id="1754192.A0A1Y1WGF2"/>
<protein>
    <submittedName>
        <fullName evidence="2">Uncharacterized protein</fullName>
    </submittedName>
</protein>
<organism evidence="2 3">
    <name type="scientific">Anaeromyces robustus</name>
    <dbReference type="NCBI Taxonomy" id="1754192"/>
    <lineage>
        <taxon>Eukaryota</taxon>
        <taxon>Fungi</taxon>
        <taxon>Fungi incertae sedis</taxon>
        <taxon>Chytridiomycota</taxon>
        <taxon>Chytridiomycota incertae sedis</taxon>
        <taxon>Neocallimastigomycetes</taxon>
        <taxon>Neocallimastigales</taxon>
        <taxon>Neocallimastigaceae</taxon>
        <taxon>Anaeromyces</taxon>
    </lineage>
</organism>
<feature type="compositionally biased region" description="Polar residues" evidence="1">
    <location>
        <begin position="923"/>
        <end position="934"/>
    </location>
</feature>
<feature type="compositionally biased region" description="Basic and acidic residues" evidence="1">
    <location>
        <begin position="838"/>
        <end position="853"/>
    </location>
</feature>
<feature type="region of interest" description="Disordered" evidence="1">
    <location>
        <begin position="838"/>
        <end position="857"/>
    </location>
</feature>
<feature type="compositionally biased region" description="Basic and acidic residues" evidence="1">
    <location>
        <begin position="324"/>
        <end position="335"/>
    </location>
</feature>